<dbReference type="Gene3D" id="3.60.15.10">
    <property type="entry name" value="Ribonuclease Z/Hydroxyacylglutathione hydrolase-like"/>
    <property type="match status" value="1"/>
</dbReference>
<keyword evidence="5" id="KW-1185">Reference proteome</keyword>
<dbReference type="Proteomes" id="UP000494245">
    <property type="component" value="Unassembled WGS sequence"/>
</dbReference>
<dbReference type="Pfam" id="PF13483">
    <property type="entry name" value="Lactamase_B_3"/>
    <property type="match status" value="1"/>
</dbReference>
<dbReference type="InterPro" id="IPR022877">
    <property type="entry name" value="UPF0173"/>
</dbReference>
<evidence type="ECO:0000313" key="5">
    <source>
        <dbReference type="Proteomes" id="UP000494245"/>
    </source>
</evidence>
<dbReference type="EMBL" id="BLTE01000010">
    <property type="protein sequence ID" value="GFK94501.1"/>
    <property type="molecule type" value="Genomic_DNA"/>
</dbReference>
<gene>
    <name evidence="4" type="ORF">NNJEOMEG_02347</name>
</gene>
<accession>A0A6V8LV78</accession>
<dbReference type="SMART" id="SM00849">
    <property type="entry name" value="Lactamase_B"/>
    <property type="match status" value="1"/>
</dbReference>
<dbReference type="AlphaFoldDB" id="A0A6V8LV78"/>
<protein>
    <recommendedName>
        <fullName evidence="2">UPF0173 metal-dependent hydrolase NNJEOMEG_02347</fullName>
    </recommendedName>
</protein>
<proteinExistence type="inferred from homology"/>
<dbReference type="RefSeq" id="WP_173084640.1">
    <property type="nucleotide sequence ID" value="NZ_BLTE01000010.1"/>
</dbReference>
<evidence type="ECO:0000313" key="4">
    <source>
        <dbReference type="EMBL" id="GFK94501.1"/>
    </source>
</evidence>
<dbReference type="InterPro" id="IPR050114">
    <property type="entry name" value="UPF0173_UPF0282_UlaG_hydrolase"/>
</dbReference>
<dbReference type="GO" id="GO:0016787">
    <property type="term" value="F:hydrolase activity"/>
    <property type="evidence" value="ECO:0007669"/>
    <property type="project" value="UniProtKB-UniRule"/>
</dbReference>
<dbReference type="InterPro" id="IPR001279">
    <property type="entry name" value="Metallo-B-lactamas"/>
</dbReference>
<evidence type="ECO:0000259" key="3">
    <source>
        <dbReference type="SMART" id="SM00849"/>
    </source>
</evidence>
<reference evidence="4 5" key="1">
    <citation type="submission" date="2020-04" db="EMBL/GenBank/DDBJ databases">
        <authorList>
            <consortium name="Desulfovibrio sp. FSS-1 genome sequencing consortium"/>
            <person name="Shimoshige H."/>
            <person name="Kobayashi H."/>
            <person name="Maekawa T."/>
        </authorList>
    </citation>
    <scope>NUCLEOTIDE SEQUENCE [LARGE SCALE GENOMIC DNA]</scope>
    <source>
        <strain evidence="4 5">SIID29052-01</strain>
    </source>
</reference>
<dbReference type="NCBIfam" id="NF001911">
    <property type="entry name" value="PRK00685.1"/>
    <property type="match status" value="1"/>
</dbReference>
<name>A0A6V8LV78_9BACT</name>
<comment type="caution">
    <text evidence="4">The sequence shown here is derived from an EMBL/GenBank/DDBJ whole genome shotgun (WGS) entry which is preliminary data.</text>
</comment>
<dbReference type="SUPFAM" id="SSF56281">
    <property type="entry name" value="Metallo-hydrolase/oxidoreductase"/>
    <property type="match status" value="1"/>
</dbReference>
<reference evidence="4 5" key="2">
    <citation type="submission" date="2020-05" db="EMBL/GenBank/DDBJ databases">
        <title>Draft genome sequence of Desulfovibrio sp. strainFSS-1.</title>
        <authorList>
            <person name="Shimoshige H."/>
            <person name="Kobayashi H."/>
            <person name="Maekawa T."/>
        </authorList>
    </citation>
    <scope>NUCLEOTIDE SEQUENCE [LARGE SCALE GENOMIC DNA]</scope>
    <source>
        <strain evidence="4 5">SIID29052-01</strain>
    </source>
</reference>
<dbReference type="InterPro" id="IPR036866">
    <property type="entry name" value="RibonucZ/Hydroxyglut_hydro"/>
</dbReference>
<organism evidence="4 5">
    <name type="scientific">Fundidesulfovibrio magnetotacticus</name>
    <dbReference type="NCBI Taxonomy" id="2730080"/>
    <lineage>
        <taxon>Bacteria</taxon>
        <taxon>Pseudomonadati</taxon>
        <taxon>Thermodesulfobacteriota</taxon>
        <taxon>Desulfovibrionia</taxon>
        <taxon>Desulfovibrionales</taxon>
        <taxon>Desulfovibrionaceae</taxon>
        <taxon>Fundidesulfovibrio</taxon>
    </lineage>
</organism>
<dbReference type="PANTHER" id="PTHR43546">
    <property type="entry name" value="UPF0173 METAL-DEPENDENT HYDROLASE MJ1163-RELATED"/>
    <property type="match status" value="1"/>
</dbReference>
<dbReference type="HAMAP" id="MF_00457">
    <property type="entry name" value="UPF0173"/>
    <property type="match status" value="1"/>
</dbReference>
<evidence type="ECO:0000256" key="2">
    <source>
        <dbReference type="HAMAP-Rule" id="MF_00457"/>
    </source>
</evidence>
<feature type="domain" description="Metallo-beta-lactamase" evidence="3">
    <location>
        <begin position="9"/>
        <end position="192"/>
    </location>
</feature>
<keyword evidence="1 2" id="KW-0378">Hydrolase</keyword>
<evidence type="ECO:0000256" key="1">
    <source>
        <dbReference type="ARBA" id="ARBA00022801"/>
    </source>
</evidence>
<sequence length="242" mass="25824">MQHELTWNGHSNFTLKTGGQTILIDPFYDGNPNAALASKDVAQADHVLVTHDHGDHVGQAVAICQATGAKLLAIVETCSKLVDQGLPREQVVNGIGINIGGSIALGGVKATMVQAVHSSESGLPVGYILTLADGFTLYHAGDTAIFATMELYGKLFHIDMALLPVGGVFTMDARQAAVACKLLRCHQVLPMHWGTFPVLEKNTRAFGLALEDLGVETMMVRCQPGQTITLQKNPFNEDCGCD</sequence>
<comment type="similarity">
    <text evidence="2">Belongs to the UPF0173 family.</text>
</comment>
<dbReference type="PANTHER" id="PTHR43546:SF3">
    <property type="entry name" value="UPF0173 METAL-DEPENDENT HYDROLASE MJ1163"/>
    <property type="match status" value="1"/>
</dbReference>